<reference evidence="2 3" key="1">
    <citation type="submission" date="2019-08" db="EMBL/GenBank/DDBJ databases">
        <authorList>
            <person name="Ye J."/>
        </authorList>
    </citation>
    <scope>NUCLEOTIDE SEQUENCE [LARGE SCALE GENOMIC DNA]</scope>
    <source>
        <strain evidence="2 3">TK008</strain>
    </source>
</reference>
<comment type="caution">
    <text evidence="2">The sequence shown here is derived from an EMBL/GenBank/DDBJ whole genome shotgun (WGS) entry which is preliminary data.</text>
</comment>
<evidence type="ECO:0000313" key="3">
    <source>
        <dbReference type="Proteomes" id="UP000321562"/>
    </source>
</evidence>
<keyword evidence="2" id="KW-0808">Transferase</keyword>
<evidence type="ECO:0000313" key="2">
    <source>
        <dbReference type="EMBL" id="TXB67868.1"/>
    </source>
</evidence>
<accession>A0A5C6RZN8</accession>
<dbReference type="Proteomes" id="UP000321562">
    <property type="component" value="Unassembled WGS sequence"/>
</dbReference>
<dbReference type="InterPro" id="IPR049625">
    <property type="entry name" value="Glyco_transf_61_cat"/>
</dbReference>
<name>A0A5C6RZN8_9RHOB</name>
<dbReference type="OrthoDB" id="7843421at2"/>
<dbReference type="AlphaFoldDB" id="A0A5C6RZN8"/>
<proteinExistence type="predicted"/>
<dbReference type="RefSeq" id="WP_147099983.1">
    <property type="nucleotide sequence ID" value="NZ_JBHUFH010000001.1"/>
</dbReference>
<dbReference type="Pfam" id="PF04577">
    <property type="entry name" value="Glyco_transf_61"/>
    <property type="match status" value="1"/>
</dbReference>
<gene>
    <name evidence="2" type="ORF">FQV27_14825</name>
</gene>
<dbReference type="EMBL" id="VOPL01000006">
    <property type="protein sequence ID" value="TXB67868.1"/>
    <property type="molecule type" value="Genomic_DNA"/>
</dbReference>
<keyword evidence="3" id="KW-1185">Reference proteome</keyword>
<dbReference type="GO" id="GO:0016757">
    <property type="term" value="F:glycosyltransferase activity"/>
    <property type="evidence" value="ECO:0007669"/>
    <property type="project" value="InterPro"/>
</dbReference>
<organism evidence="2 3">
    <name type="scientific">Paracoccus aurantiacus</name>
    <dbReference type="NCBI Taxonomy" id="2599412"/>
    <lineage>
        <taxon>Bacteria</taxon>
        <taxon>Pseudomonadati</taxon>
        <taxon>Pseudomonadota</taxon>
        <taxon>Alphaproteobacteria</taxon>
        <taxon>Rhodobacterales</taxon>
        <taxon>Paracoccaceae</taxon>
        <taxon>Paracoccus</taxon>
    </lineage>
</organism>
<feature type="domain" description="Glycosyltransferase 61 catalytic" evidence="1">
    <location>
        <begin position="90"/>
        <end position="265"/>
    </location>
</feature>
<sequence>MNFDPNKSLADGIRIIENAVIVPFGAGKRGGIRRPAAIYDAGGNYVPLGQCFRSWGRPVTVEPDSPPTDDQIEPTLPGTWLFGGMIYTHFGHFLVETTSRLWALDHLDTPPDGVIFMPRKQAAKPERFISPVLPLLDMFGKDVRNVRAVVRPKRVERLILAPQGFGTGDMMGGSPEFRAYIARHLGDGIEPQGGEKLYISRSRLFSKRGRYLGEKRLEQLFEAEGYEVFHPQDHTLAEQIARYKAASKIVSSDSSALHLAAFFTRPDDRIAIILRRPGKISRDFVTQFRHFANLQPVIANALNGRIYRADNERKQMNEVFAELDFPSLGTKLAETGFITDPSAWTGPTEAELEAERNDLSERLGLPLVLG</sequence>
<evidence type="ECO:0000259" key="1">
    <source>
        <dbReference type="Pfam" id="PF04577"/>
    </source>
</evidence>
<protein>
    <submittedName>
        <fullName evidence="2">Glycosyltransferase family 61 protein</fullName>
    </submittedName>
</protein>